<dbReference type="STRING" id="648782.SAMN04488554_3155"/>
<sequence>MRRRGVPRERVGAQRTVRPGGFLLVDGPPGSGKRTALLDWAERTGVAVGPPEGTNTSDPGVVAIRLHGDATDLERVRTVQRTWPHAVVALLSTSGWPGAFGESGLSPDAVISGSELQFTVREVVAWAHRLGLELDEAAAAAIHHSTGGLALAVARSVRAAAQAGEVTEAGLAQGCTAAVDHLLGSLPAAADTLLLTGRADPLSTAAMGALWACGPGTGTLRTLRTSGLIAERDGAGSLSLPQGYRDALRQAAEPRRDDLRAALARALQTLLQRGLLTDAITLGRVEPTLLHEALAPHWEHLTEVPVTVLLPALEHADARDPRIALAAARAWADRTHAGHTGALPKDVVDRAHALLGRAAEYEGENVRLMVRMLRATLDRATGDYEQAEREHALLAATTSGFGPVPAAVHLHAGLSALAVDHLPEAAHRFSVAQVRAREGGAPRLAHQAEDLETLMGTVLDDPTLWWRRSADRTHREGTHESITARAVALLDAVLRLDVSVTQALDPHIPAATSVQEPLALGLLHVQAEALGLSMLHRAAEALDGVLGVRAALAPRALSPFERRLLETTHAELLVLNDRAEEGLELLDQLVISDELGGRANAVLHLARARALLALGHNDDVVVELDAVVQSFSGRGGRFIVWSQVMLAVAHYARGCTAKGDHSLEAAFVAGERSVLLFPFARLGLDTLTVLLGRAEQLDLDDVVRTYVDRLTQAHGDLVALSYGANPLSTREQVLLEQLVHTGRMRELARTLHVTENTVKSQLRAVYRKLGATNRATALRMARQRRLLP</sequence>
<gene>
    <name evidence="3" type="ORF">SAMN04488554_3155</name>
</gene>
<keyword evidence="1" id="KW-0175">Coiled coil</keyword>
<dbReference type="Proteomes" id="UP000199220">
    <property type="component" value="Unassembled WGS sequence"/>
</dbReference>
<feature type="domain" description="HTH luxR-type" evidence="2">
    <location>
        <begin position="720"/>
        <end position="785"/>
    </location>
</feature>
<accession>A0A1H5M4Z0</accession>
<dbReference type="CDD" id="cd06170">
    <property type="entry name" value="LuxR_C_like"/>
    <property type="match status" value="1"/>
</dbReference>
<dbReference type="Gene3D" id="1.10.10.10">
    <property type="entry name" value="Winged helix-like DNA-binding domain superfamily/Winged helix DNA-binding domain"/>
    <property type="match status" value="1"/>
</dbReference>
<reference evidence="4" key="1">
    <citation type="submission" date="2016-10" db="EMBL/GenBank/DDBJ databases">
        <authorList>
            <person name="Varghese N."/>
            <person name="Submissions S."/>
        </authorList>
    </citation>
    <scope>NUCLEOTIDE SEQUENCE [LARGE SCALE GENOMIC DNA]</scope>
    <source>
        <strain evidence="4">DSM 21368</strain>
    </source>
</reference>
<dbReference type="Pfam" id="PF00196">
    <property type="entry name" value="GerE"/>
    <property type="match status" value="1"/>
</dbReference>
<evidence type="ECO:0000313" key="3">
    <source>
        <dbReference type="EMBL" id="SEE84382.1"/>
    </source>
</evidence>
<dbReference type="InterPro" id="IPR000792">
    <property type="entry name" value="Tscrpt_reg_LuxR_C"/>
</dbReference>
<dbReference type="SUPFAM" id="SSF46894">
    <property type="entry name" value="C-terminal effector domain of the bipartite response regulators"/>
    <property type="match status" value="1"/>
</dbReference>
<feature type="coiled-coil region" evidence="1">
    <location>
        <begin position="370"/>
        <end position="397"/>
    </location>
</feature>
<dbReference type="EMBL" id="FNTX01000002">
    <property type="protein sequence ID" value="SEE84382.1"/>
    <property type="molecule type" value="Genomic_DNA"/>
</dbReference>
<dbReference type="GO" id="GO:0003677">
    <property type="term" value="F:DNA binding"/>
    <property type="evidence" value="ECO:0007669"/>
    <property type="project" value="InterPro"/>
</dbReference>
<dbReference type="InterPro" id="IPR016032">
    <property type="entry name" value="Sig_transdc_resp-reg_C-effctor"/>
</dbReference>
<protein>
    <submittedName>
        <fullName evidence="3">ATP-, maltotriose-and DNA-dependent transcriptional regulator MalT</fullName>
    </submittedName>
</protein>
<dbReference type="InterPro" id="IPR036388">
    <property type="entry name" value="WH-like_DNA-bd_sf"/>
</dbReference>
<dbReference type="PROSITE" id="PS50043">
    <property type="entry name" value="HTH_LUXR_2"/>
    <property type="match status" value="1"/>
</dbReference>
<evidence type="ECO:0000256" key="1">
    <source>
        <dbReference type="SAM" id="Coils"/>
    </source>
</evidence>
<evidence type="ECO:0000313" key="4">
    <source>
        <dbReference type="Proteomes" id="UP000199220"/>
    </source>
</evidence>
<dbReference type="GO" id="GO:0006355">
    <property type="term" value="P:regulation of DNA-templated transcription"/>
    <property type="evidence" value="ECO:0007669"/>
    <property type="project" value="InterPro"/>
</dbReference>
<evidence type="ECO:0000259" key="2">
    <source>
        <dbReference type="PROSITE" id="PS50043"/>
    </source>
</evidence>
<proteinExistence type="predicted"/>
<keyword evidence="4" id="KW-1185">Reference proteome</keyword>
<dbReference type="SMART" id="SM00421">
    <property type="entry name" value="HTH_LUXR"/>
    <property type="match status" value="1"/>
</dbReference>
<dbReference type="AlphaFoldDB" id="A0A1H5M4Z0"/>
<name>A0A1H5M4Z0_9MICO</name>
<organism evidence="3 4">
    <name type="scientific">Ruania alba</name>
    <dbReference type="NCBI Taxonomy" id="648782"/>
    <lineage>
        <taxon>Bacteria</taxon>
        <taxon>Bacillati</taxon>
        <taxon>Actinomycetota</taxon>
        <taxon>Actinomycetes</taxon>
        <taxon>Micrococcales</taxon>
        <taxon>Ruaniaceae</taxon>
        <taxon>Ruania</taxon>
    </lineage>
</organism>